<dbReference type="InterPro" id="IPR036691">
    <property type="entry name" value="Endo/exonu/phosph_ase_sf"/>
</dbReference>
<evidence type="ECO:0000313" key="4">
    <source>
        <dbReference type="EMBL" id="CAE7531039.1"/>
    </source>
</evidence>
<dbReference type="Gene3D" id="3.30.420.10">
    <property type="entry name" value="Ribonuclease H-like superfamily/Ribonuclease H"/>
    <property type="match status" value="1"/>
</dbReference>
<evidence type="ECO:0008006" key="6">
    <source>
        <dbReference type="Google" id="ProtNLM"/>
    </source>
</evidence>
<reference evidence="4" key="1">
    <citation type="submission" date="2021-02" db="EMBL/GenBank/DDBJ databases">
        <authorList>
            <person name="Dougan E. K."/>
            <person name="Rhodes N."/>
            <person name="Thang M."/>
            <person name="Chan C."/>
        </authorList>
    </citation>
    <scope>NUCLEOTIDE SEQUENCE</scope>
</reference>
<dbReference type="PROSITE" id="PS50879">
    <property type="entry name" value="RNASE_H_1"/>
    <property type="match status" value="1"/>
</dbReference>
<dbReference type="InterPro" id="IPR000477">
    <property type="entry name" value="RT_dom"/>
</dbReference>
<feature type="region of interest" description="Disordered" evidence="1">
    <location>
        <begin position="699"/>
        <end position="722"/>
    </location>
</feature>
<dbReference type="InterPro" id="IPR012337">
    <property type="entry name" value="RNaseH-like_sf"/>
</dbReference>
<name>A0A812TGL2_9DINO</name>
<sequence>MFGSGETPAGKRPKPEPSSDVPAQADVLAMAKAQFGDKLSAEELQGFLNSMAQLRSQGSGASSTSPNPSAVPQIVKIEADELQAKQEVEGALNVPWEDLSEPQKHALRDKDTRDFVLLLANSATRGGFFFDKDKQSFERVAMMQLPEREAMQTDFDEIAELAVEDTIKQALISFHKDTHVRDLQALSQKVTDAMAAQHDCNRIFGSRLNQVEDRLEILEADVARRTLLLSQLPPTASIGNLKAFVKSFCKYDDLQDMVTHSYSSKHALAVLQFIRAQSCHDAYSQFQKQSSLGKLPKLQYKVEGKEETVPGKELRLEKYQPQSKLLAMLPIKTMHALLLRPECPLHGQGSIISKADFGQLMFRPKDSKQQDVICHLMTRFHKGSETLFVQELGLVQSIFDYARANFIGEFNQQLADTTSKCRAVKLAKCLGGTRAREVSTYQQVLHDESPPMHPLFVFALTDQQSKVLLRHPNASILGDLAYSTVLRSQGRLALNPQVNLELRDDSWAKEQEEKRKAKEITKKELDEDDEEAAQEAHLVPVLTHTVCGWDRVCAEALNSLMYTRHGNKSLIDRVLAIGRGSISDATLRLSTLSFERGAWQRPARSSALWHDSTQCYLQNGMRVFRAFLLHDTKIPSLVVFYSRKSVFQYLILRRTVAIQSFMDVLARGHTSVGEAGCRRSFPQWLEQTRYLLRSVGVRRDPSGSEVPPDMESRRKSRRSVAARSRRVENFRLVRRANRQRYRSLKTELQKLTLVVDAPRDSQRVQEALHTVGCDLSSNAGAFKASLPAPEVGTRNPTLIRAARLKGFLCATWNVEGLRSPGKHHVLVRAMETYHLDIVLLQETHTQGAASYCIRDHLFYLVGSSDRKCDAHAGVGFILAPHMRKYVIRFTPYHARVAALEINTRPRASTFFSIYAPSTLPDPALDRERKEAFWDLLASIVPRSNSSSPIVIAGDFNSRLIRKLAEDPPVFGDALFGTSSVIHTEEWNNRANLLSFAHERNLLLLNTFTSKPVCTFREIGAGSSIFDPAPQDYHILDFVLVPATRKNSIHGIHGLHSFAFDSHHYPLVFKYQFKDAGRVKTCGNRPGLVLPPQLQLPTFDQRPEGPVFYVFTDGSAGAGAAGWGFSICFDVEGRSPLLSSHGWVETDPSRPAYQGTLLCTNNTAEVVSLLELLDLLIREFPVATTFVVRPDSHFAMYTASLDWITSKHPELVEKLLLHLACAQQRHFFCFQHVRAHKGVPGNERADELAKSGALGSCSWVGRWGALIQPLQVPSLPPALSLSYEGLIALISSQMLRRPPRKAKKPWISEATLAKIDELAFLRTNGLATHEQEVAHHKEIRKRARRDKRDWTTARLLDHDPRSPPWKVLASLRSAFHSRPVAIKSSTGLVTGYNIAEEFAQHYAQRWSLPGPFLPPPLGDPHPPIPVDGLTCKVSLGELLGAIARTKRGKAPGTDEVPADVFRRLTLPTLLLIAALFSDMIEGGPHPQSWREAMVVALFKKHCPLEASNYRPIALLNSFYKLFACVLRCRLAKYVEDRLRGSQYGFRPARSSSQCVFLLKRMVELFEQYGGTLHVISLDWRLAFDSIHHSSIDWALTHLGVPAQFRRVIMALYHDTIFRVKFGVASSDYPFLRGIRQGCPLSPFLFVAVLSVVFESADGVFFDRYQQRPWTLSRESPTSDLEYADDTLLMARTGQTANRMLHVLQEVASAAGLVLHPAKTFHLAVNSEWPIIPAMAEVGERCHCRFCDESQTCPHVCPLQQVEELEYLGTITTPKGDADPNLRNRLRLGRLAFAKLKPFFRLSGVPLSVKLQVYTAIFQAVVVYSLESEALSPSQYMRLDTLGMKVLRSILKLPSAYYSHITGDGISHEAGYAVVPLDWGHSKHRPYVHVLQMDLRLSRTWDLIRRSSVASANAIYRETAAFCHWLLSNHACVHFSVENPLHSWLWHLPCFQSLVQRLTLVSFDACLHGSTRKKATAFLSYHPVLGRLSGPCPGCPKHDAWVVDGAYATALEAAYPKLLCERLVACIDDVAAERQLLPSKLQTSELANARAAGQVQPRGRRFAPVISEFAHTVSVASSEAPPLNAKNCLEKPWLQVPAKAKLLRVSVERGGADTRAGELGDELQVDAASCRFYTFGVYRSPEVFVQEAKQLVRPFDTARALPDGLVRVLFDLLVQGPVAIVRRRLEKIRLWRQWAVELEGEQHALKQKLEPSVRRVLGGKRLCLLKRIAESLEWPDKQLHHDLEVGFKLTGYMPCTGVFHPDEKPALSSEQDFWEGAAVLRDSLWDKVSSQVCGEHAQELWNVTLEEADATSKAWLDGPYTREQLEEVYPQGWSPCRRFSVMQGKLRPIDDFSESGVNSCFGCFERVSLKALDELCWVCLQVFRCSLGSGWVKFVLSDGTSLEGRLHKVWADREKLRPLTKTYDLRAAYKQLPLHPGEKPKAVLILKNPTDDRVYAFPCNTLPFGSSAAVMHFNRVSLLLQRILWEVGVVTACYYDDYPTMAPAMLSGGTDNAVHSVMDLLGLTLSRDKEQPFSSASEMLGVVLDTSDPSFGHVCVSNKQERAAAMCETLAGVMRDRKVLVREVPSLLGRLQFLESQMLGRTGRLAISDLRNLERAAAFSVELSQSQFDAVALLRARLLKGVPRQLSASPASAPVLVFTDGACDPCGSSFHAAVGGVLIAPGSKPRVFGAKVPEALIQRWARGRKHIIGQVELYAVVLARVLWSRALGGNRVFFFVDHTGVHSSCINGNAADTSWRELLMQLEAADEAAPCLAWFHRVASESNPSDAPSRGEWDKLRYLGDFLRDEVKCPMTYCTLEST</sequence>
<dbReference type="SUPFAM" id="SSF53098">
    <property type="entry name" value="Ribonuclease H-like"/>
    <property type="match status" value="1"/>
</dbReference>
<proteinExistence type="predicted"/>
<dbReference type="InterPro" id="IPR043502">
    <property type="entry name" value="DNA/RNA_pol_sf"/>
</dbReference>
<protein>
    <recommendedName>
        <fullName evidence="6">LINE-1 reverse transcriptase-like</fullName>
    </recommendedName>
</protein>
<dbReference type="EMBL" id="CAJNDS010002575">
    <property type="protein sequence ID" value="CAE7531039.1"/>
    <property type="molecule type" value="Genomic_DNA"/>
</dbReference>
<feature type="domain" description="Reverse transcriptase" evidence="2">
    <location>
        <begin position="1477"/>
        <end position="1770"/>
    </location>
</feature>
<dbReference type="InterPro" id="IPR036397">
    <property type="entry name" value="RNaseH_sf"/>
</dbReference>
<organism evidence="4 5">
    <name type="scientific">Symbiodinium natans</name>
    <dbReference type="NCBI Taxonomy" id="878477"/>
    <lineage>
        <taxon>Eukaryota</taxon>
        <taxon>Sar</taxon>
        <taxon>Alveolata</taxon>
        <taxon>Dinophyceae</taxon>
        <taxon>Suessiales</taxon>
        <taxon>Symbiodiniaceae</taxon>
        <taxon>Symbiodinium</taxon>
    </lineage>
</organism>
<dbReference type="CDD" id="cd01650">
    <property type="entry name" value="RT_nLTR_like"/>
    <property type="match status" value="1"/>
</dbReference>
<feature type="region of interest" description="Disordered" evidence="1">
    <location>
        <begin position="1"/>
        <end position="24"/>
    </location>
</feature>
<keyword evidence="5" id="KW-1185">Reference proteome</keyword>
<dbReference type="SUPFAM" id="SSF56672">
    <property type="entry name" value="DNA/RNA polymerases"/>
    <property type="match status" value="2"/>
</dbReference>
<dbReference type="Pfam" id="PF03372">
    <property type="entry name" value="Exo_endo_phos"/>
    <property type="match status" value="1"/>
</dbReference>
<dbReference type="PANTHER" id="PTHR19446">
    <property type="entry name" value="REVERSE TRANSCRIPTASES"/>
    <property type="match status" value="1"/>
</dbReference>
<dbReference type="SUPFAM" id="SSF56219">
    <property type="entry name" value="DNase I-like"/>
    <property type="match status" value="1"/>
</dbReference>
<gene>
    <name evidence="4" type="ORF">SNAT2548_LOCUS29748</name>
</gene>
<accession>A0A812TGL2</accession>
<evidence type="ECO:0000259" key="2">
    <source>
        <dbReference type="PROSITE" id="PS50878"/>
    </source>
</evidence>
<dbReference type="InterPro" id="IPR005135">
    <property type="entry name" value="Endo/exonuclease/phosphatase"/>
</dbReference>
<comment type="caution">
    <text evidence="4">The sequence shown here is derived from an EMBL/GenBank/DDBJ whole genome shotgun (WGS) entry which is preliminary data.</text>
</comment>
<evidence type="ECO:0000259" key="3">
    <source>
        <dbReference type="PROSITE" id="PS50879"/>
    </source>
</evidence>
<dbReference type="GO" id="GO:0004523">
    <property type="term" value="F:RNA-DNA hybrid ribonuclease activity"/>
    <property type="evidence" value="ECO:0007669"/>
    <property type="project" value="InterPro"/>
</dbReference>
<dbReference type="GO" id="GO:0003676">
    <property type="term" value="F:nucleic acid binding"/>
    <property type="evidence" value="ECO:0007669"/>
    <property type="project" value="InterPro"/>
</dbReference>
<dbReference type="Pfam" id="PF00078">
    <property type="entry name" value="RVT_1"/>
    <property type="match status" value="1"/>
</dbReference>
<dbReference type="Proteomes" id="UP000604046">
    <property type="component" value="Unassembled WGS sequence"/>
</dbReference>
<evidence type="ECO:0000256" key="1">
    <source>
        <dbReference type="SAM" id="MobiDB-lite"/>
    </source>
</evidence>
<evidence type="ECO:0000313" key="5">
    <source>
        <dbReference type="Proteomes" id="UP000604046"/>
    </source>
</evidence>
<dbReference type="PROSITE" id="PS50878">
    <property type="entry name" value="RT_POL"/>
    <property type="match status" value="1"/>
</dbReference>
<dbReference type="InterPro" id="IPR002156">
    <property type="entry name" value="RNaseH_domain"/>
</dbReference>
<dbReference type="OrthoDB" id="410104at2759"/>
<dbReference type="Pfam" id="PF00075">
    <property type="entry name" value="RNase_H"/>
    <property type="match status" value="1"/>
</dbReference>
<dbReference type="Gene3D" id="3.60.10.10">
    <property type="entry name" value="Endonuclease/exonuclease/phosphatase"/>
    <property type="match status" value="1"/>
</dbReference>
<feature type="domain" description="RNase H type-1" evidence="3">
    <location>
        <begin position="1103"/>
        <end position="1253"/>
    </location>
</feature>